<evidence type="ECO:0000313" key="3">
    <source>
        <dbReference type="EMBL" id="CAE6965109.1"/>
    </source>
</evidence>
<dbReference type="InterPro" id="IPR007055">
    <property type="entry name" value="BON_dom"/>
</dbReference>
<keyword evidence="1" id="KW-0732">Signal</keyword>
<feature type="signal peptide" evidence="1">
    <location>
        <begin position="1"/>
        <end position="24"/>
    </location>
</feature>
<protein>
    <recommendedName>
        <fullName evidence="2">BON domain-containing protein</fullName>
    </recommendedName>
</protein>
<feature type="domain" description="BON" evidence="2">
    <location>
        <begin position="47"/>
        <end position="115"/>
    </location>
</feature>
<evidence type="ECO:0000259" key="2">
    <source>
        <dbReference type="PROSITE" id="PS50914"/>
    </source>
</evidence>
<accession>A0A9N8N8G8</accession>
<dbReference type="InterPro" id="IPR051686">
    <property type="entry name" value="Lipoprotein_DolP"/>
</dbReference>
<dbReference type="EMBL" id="CAJNAS010000037">
    <property type="protein sequence ID" value="CAE6965109.1"/>
    <property type="molecule type" value="Genomic_DNA"/>
</dbReference>
<gene>
    <name evidence="3" type="ORF">R70211_07278</name>
</gene>
<name>A0A9N8N8G8_9BURK</name>
<dbReference type="Gene3D" id="3.30.1340.30">
    <property type="match status" value="1"/>
</dbReference>
<organism evidence="3 4">
    <name type="scientific">Paraburkholderia domus</name>
    <dbReference type="NCBI Taxonomy" id="2793075"/>
    <lineage>
        <taxon>Bacteria</taxon>
        <taxon>Pseudomonadati</taxon>
        <taxon>Pseudomonadota</taxon>
        <taxon>Betaproteobacteria</taxon>
        <taxon>Burkholderiales</taxon>
        <taxon>Burkholderiaceae</taxon>
        <taxon>Paraburkholderia</taxon>
    </lineage>
</organism>
<keyword evidence="4" id="KW-1185">Reference proteome</keyword>
<dbReference type="AlphaFoldDB" id="A0A9N8N8G8"/>
<dbReference type="PANTHER" id="PTHR34606">
    <property type="entry name" value="BON DOMAIN-CONTAINING PROTEIN"/>
    <property type="match status" value="1"/>
</dbReference>
<evidence type="ECO:0000256" key="1">
    <source>
        <dbReference type="SAM" id="SignalP"/>
    </source>
</evidence>
<proteinExistence type="predicted"/>
<evidence type="ECO:0000313" key="4">
    <source>
        <dbReference type="Proteomes" id="UP000675121"/>
    </source>
</evidence>
<feature type="chain" id="PRO_5040257243" description="BON domain-containing protein" evidence="1">
    <location>
        <begin position="25"/>
        <end position="118"/>
    </location>
</feature>
<dbReference type="Pfam" id="PF04972">
    <property type="entry name" value="BON"/>
    <property type="match status" value="1"/>
</dbReference>
<dbReference type="RefSeq" id="WP_201083004.1">
    <property type="nucleotide sequence ID" value="NZ_CAJNAS010000037.1"/>
</dbReference>
<reference evidence="3" key="1">
    <citation type="submission" date="2021-02" db="EMBL/GenBank/DDBJ databases">
        <authorList>
            <person name="Vanwijnsberghe S."/>
        </authorList>
    </citation>
    <scope>NUCLEOTIDE SEQUENCE</scope>
    <source>
        <strain evidence="3">R-70211</strain>
    </source>
</reference>
<sequence length="118" mass="11933">MKSGRAVPYIGGALVALTAFSVYAQNGEVSASPPVAASPSAKAIKAADRQLQKKVRGVLSRTKGLGVSGISVKARSGMVTLQGWVPDESQVALATQAAQGVSGVTSVKNDLTVRPAGQ</sequence>
<dbReference type="Proteomes" id="UP000675121">
    <property type="component" value="Unassembled WGS sequence"/>
</dbReference>
<comment type="caution">
    <text evidence="3">The sequence shown here is derived from an EMBL/GenBank/DDBJ whole genome shotgun (WGS) entry which is preliminary data.</text>
</comment>
<dbReference type="PANTHER" id="PTHR34606:SF15">
    <property type="entry name" value="BON DOMAIN-CONTAINING PROTEIN"/>
    <property type="match status" value="1"/>
</dbReference>
<dbReference type="PROSITE" id="PS50914">
    <property type="entry name" value="BON"/>
    <property type="match status" value="1"/>
</dbReference>